<feature type="transmembrane region" description="Helical" evidence="1">
    <location>
        <begin position="9"/>
        <end position="27"/>
    </location>
</feature>
<evidence type="ECO:0000313" key="5">
    <source>
        <dbReference type="Proteomes" id="UP000396862"/>
    </source>
</evidence>
<evidence type="ECO:0000313" key="3">
    <source>
        <dbReference type="EMBL" id="PSK83684.1"/>
    </source>
</evidence>
<proteinExistence type="predicted"/>
<dbReference type="OrthoDB" id="9905027at2"/>
<name>A0A2P8CFD6_9BACT</name>
<accession>A0A2P8CFD6</accession>
<dbReference type="RefSeq" id="WP_153637067.1">
    <property type="nucleotide sequence ID" value="NZ_BLAU01000001.1"/>
</dbReference>
<dbReference type="AlphaFoldDB" id="A0A2P8CFD6"/>
<reference evidence="2 5" key="2">
    <citation type="submission" date="2019-10" db="EMBL/GenBank/DDBJ databases">
        <title>Prolixibacter strains distinguished by the presence of nitrate reductase genes were adept at nitrate-dependent anaerobic corrosion of metallic iron and carbon steel.</title>
        <authorList>
            <person name="Iino T."/>
            <person name="Shono N."/>
            <person name="Ito K."/>
            <person name="Nakamura R."/>
            <person name="Sueoka K."/>
            <person name="Harayama S."/>
            <person name="Ohkuma M."/>
        </authorList>
    </citation>
    <scope>NUCLEOTIDE SEQUENCE [LARGE SCALE GENOMIC DNA]</scope>
    <source>
        <strain evidence="2 5">MIC1-1</strain>
    </source>
</reference>
<keyword evidence="1" id="KW-1133">Transmembrane helix</keyword>
<gene>
    <name evidence="3" type="ORF">CLV93_10399</name>
    <name evidence="2" type="ORF">JCM18694_34750</name>
</gene>
<evidence type="ECO:0000313" key="4">
    <source>
        <dbReference type="Proteomes" id="UP000240621"/>
    </source>
</evidence>
<comment type="caution">
    <text evidence="3">The sequence shown here is derived from an EMBL/GenBank/DDBJ whole genome shotgun (WGS) entry which is preliminary data.</text>
</comment>
<reference evidence="3 4" key="1">
    <citation type="submission" date="2018-03" db="EMBL/GenBank/DDBJ databases">
        <title>Genomic Encyclopedia of Archaeal and Bacterial Type Strains, Phase II (KMG-II): from individual species to whole genera.</title>
        <authorList>
            <person name="Goeker M."/>
        </authorList>
    </citation>
    <scope>NUCLEOTIDE SEQUENCE [LARGE SCALE GENOMIC DNA]</scope>
    <source>
        <strain evidence="3 4">DSM 27267</strain>
    </source>
</reference>
<dbReference type="Proteomes" id="UP000240621">
    <property type="component" value="Unassembled WGS sequence"/>
</dbReference>
<keyword evidence="5" id="KW-1185">Reference proteome</keyword>
<sequence>MKRKTINNIQFYLGIVLALTGAAMMFFDLLPTGARITIGIVGLALIATSRRKLDLM</sequence>
<organism evidence="3 4">
    <name type="scientific">Prolixibacter denitrificans</name>
    <dbReference type="NCBI Taxonomy" id="1541063"/>
    <lineage>
        <taxon>Bacteria</taxon>
        <taxon>Pseudomonadati</taxon>
        <taxon>Bacteroidota</taxon>
        <taxon>Bacteroidia</taxon>
        <taxon>Marinilabiliales</taxon>
        <taxon>Prolixibacteraceae</taxon>
        <taxon>Prolixibacter</taxon>
    </lineage>
</organism>
<keyword evidence="1" id="KW-0812">Transmembrane</keyword>
<dbReference type="EMBL" id="PYGC01000003">
    <property type="protein sequence ID" value="PSK83684.1"/>
    <property type="molecule type" value="Genomic_DNA"/>
</dbReference>
<dbReference type="Proteomes" id="UP000396862">
    <property type="component" value="Unassembled WGS sequence"/>
</dbReference>
<dbReference type="EMBL" id="BLAU01000001">
    <property type="protein sequence ID" value="GET23229.1"/>
    <property type="molecule type" value="Genomic_DNA"/>
</dbReference>
<protein>
    <submittedName>
        <fullName evidence="3">Uncharacterized protein</fullName>
    </submittedName>
</protein>
<keyword evidence="1" id="KW-0472">Membrane</keyword>
<evidence type="ECO:0000313" key="2">
    <source>
        <dbReference type="EMBL" id="GET23229.1"/>
    </source>
</evidence>
<feature type="transmembrane region" description="Helical" evidence="1">
    <location>
        <begin position="33"/>
        <end position="49"/>
    </location>
</feature>
<evidence type="ECO:0000256" key="1">
    <source>
        <dbReference type="SAM" id="Phobius"/>
    </source>
</evidence>